<keyword evidence="10 17" id="KW-0560">Oxidoreductase</keyword>
<evidence type="ECO:0000256" key="16">
    <source>
        <dbReference type="PIRSR" id="PIRSR601834-1"/>
    </source>
</evidence>
<dbReference type="PANTHER" id="PTHR19370">
    <property type="entry name" value="NADH-CYTOCHROME B5 REDUCTASE"/>
    <property type="match status" value="1"/>
</dbReference>
<dbReference type="GO" id="GO:0005741">
    <property type="term" value="C:mitochondrial outer membrane"/>
    <property type="evidence" value="ECO:0007669"/>
    <property type="project" value="UniProtKB-SubCell"/>
</dbReference>
<comment type="caution">
    <text evidence="20">The sequence shown here is derived from an EMBL/GenBank/DDBJ whole genome shotgun (WGS) entry which is preliminary data.</text>
</comment>
<evidence type="ECO:0000313" key="20">
    <source>
        <dbReference type="EMBL" id="CAE6435099.1"/>
    </source>
</evidence>
<dbReference type="Gene3D" id="3.40.50.80">
    <property type="entry name" value="Nucleotide-binding domain of ferredoxin-NADP reductase (FNR) module"/>
    <property type="match status" value="1"/>
</dbReference>
<keyword evidence="9 18" id="KW-1133">Transmembrane helix</keyword>
<evidence type="ECO:0000256" key="8">
    <source>
        <dbReference type="ARBA" id="ARBA00022827"/>
    </source>
</evidence>
<evidence type="ECO:0000256" key="14">
    <source>
        <dbReference type="ARBA" id="ARBA00047682"/>
    </source>
</evidence>
<organism evidence="20 21">
    <name type="scientific">Rhizoctonia solani</name>
    <dbReference type="NCBI Taxonomy" id="456999"/>
    <lineage>
        <taxon>Eukaryota</taxon>
        <taxon>Fungi</taxon>
        <taxon>Dikarya</taxon>
        <taxon>Basidiomycota</taxon>
        <taxon>Agaricomycotina</taxon>
        <taxon>Agaricomycetes</taxon>
        <taxon>Cantharellales</taxon>
        <taxon>Ceratobasidiaceae</taxon>
        <taxon>Rhizoctonia</taxon>
    </lineage>
</organism>
<dbReference type="PRINTS" id="PR00371">
    <property type="entry name" value="FPNCR"/>
</dbReference>
<dbReference type="FunFam" id="2.40.30.10:FF:000032">
    <property type="entry name" value="NADH-cytochrome b5 reductase"/>
    <property type="match status" value="1"/>
</dbReference>
<evidence type="ECO:0000256" key="2">
    <source>
        <dbReference type="ARBA" id="ARBA00004294"/>
    </source>
</evidence>
<evidence type="ECO:0000256" key="5">
    <source>
        <dbReference type="ARBA" id="ARBA00022630"/>
    </source>
</evidence>
<sequence length="375" mass="41223">MPNTPQALFAGSFVGTISALVLLARTLGLPPFASSEEHTIQEPKNQFARSLVAVSNAMGIDSTQLLAMGVGAAATCAALYFIGSKKRTPILDPKEWKEFPLIEKIEVSPNTSIYRFGLPDPNDILGLPIGQHISVQAEINGKDVMRSYTPTSSDDDRGHFDLLVKTYEKGNISRYLSLLKIGDKTYEKGNISRYLSLLKIGDKVRVKGPKGQFNYHPSLSRELGMIAGGTGITPMLQIIRAAMKNPLDLTKISLIYANVSKEDILLKAELDDLAARYPSRFSVYYVLNNVPEGWDGGIGFVTKDMVEKHMPPTDSNIKILLCGPPPMMTAMKKHLDDLGYPAPRTVSKLVDQHLDDLGYPAPRTVSKLVDQVFLF</sequence>
<keyword evidence="12" id="KW-0496">Mitochondrion</keyword>
<dbReference type="InterPro" id="IPR001834">
    <property type="entry name" value="CBR-like"/>
</dbReference>
<evidence type="ECO:0000313" key="21">
    <source>
        <dbReference type="Proteomes" id="UP000663861"/>
    </source>
</evidence>
<dbReference type="Gene3D" id="2.40.30.10">
    <property type="entry name" value="Translation factors"/>
    <property type="match status" value="1"/>
</dbReference>
<comment type="pathway">
    <text evidence="3">Protein modification; peptidyl-diphthamide biosynthesis.</text>
</comment>
<evidence type="ECO:0000256" key="15">
    <source>
        <dbReference type="ARBA" id="ARBA00049138"/>
    </source>
</evidence>
<feature type="binding site" evidence="16">
    <location>
        <position position="165"/>
    </location>
    <ligand>
        <name>FAD</name>
        <dbReference type="ChEBI" id="CHEBI:57692"/>
    </ligand>
</feature>
<comment type="subcellular location">
    <subcellularLocation>
        <location evidence="2">Mitochondrion outer membrane</location>
    </subcellularLocation>
</comment>
<keyword evidence="13 18" id="KW-0472">Membrane</keyword>
<dbReference type="Proteomes" id="UP000663861">
    <property type="component" value="Unassembled WGS sequence"/>
</dbReference>
<dbReference type="AlphaFoldDB" id="A0A8H2Y0C8"/>
<feature type="domain" description="FAD-binding FR-type" evidence="19">
    <location>
        <begin position="94"/>
        <end position="216"/>
    </location>
</feature>
<protein>
    <recommendedName>
        <fullName evidence="17">NADH-cytochrome b5 reductase</fullName>
        <ecNumber evidence="17">1.6.2.2</ecNumber>
    </recommendedName>
</protein>
<evidence type="ECO:0000256" key="1">
    <source>
        <dbReference type="ARBA" id="ARBA00001974"/>
    </source>
</evidence>
<evidence type="ECO:0000256" key="9">
    <source>
        <dbReference type="ARBA" id="ARBA00022989"/>
    </source>
</evidence>
<keyword evidence="6 18" id="KW-0812">Transmembrane</keyword>
<feature type="transmembrane region" description="Helical" evidence="18">
    <location>
        <begin position="65"/>
        <end position="83"/>
    </location>
</feature>
<evidence type="ECO:0000256" key="3">
    <source>
        <dbReference type="ARBA" id="ARBA00005156"/>
    </source>
</evidence>
<feature type="binding site" evidence="16">
    <location>
        <position position="192"/>
    </location>
    <ligand>
        <name>FAD</name>
        <dbReference type="ChEBI" id="CHEBI:57692"/>
    </ligand>
</feature>
<dbReference type="SUPFAM" id="SSF63380">
    <property type="entry name" value="Riboflavin synthase domain-like"/>
    <property type="match status" value="1"/>
</dbReference>
<feature type="transmembrane region" description="Helical" evidence="18">
    <location>
        <begin position="7"/>
        <end position="27"/>
    </location>
</feature>
<keyword evidence="11 17" id="KW-0520">NAD</keyword>
<dbReference type="PRINTS" id="PR00406">
    <property type="entry name" value="CYTB5RDTASE"/>
</dbReference>
<evidence type="ECO:0000259" key="19">
    <source>
        <dbReference type="PROSITE" id="PS51384"/>
    </source>
</evidence>
<evidence type="ECO:0000256" key="10">
    <source>
        <dbReference type="ARBA" id="ARBA00023002"/>
    </source>
</evidence>
<dbReference type="InterPro" id="IPR017938">
    <property type="entry name" value="Riboflavin_synthase-like_b-brl"/>
</dbReference>
<dbReference type="PROSITE" id="PS51384">
    <property type="entry name" value="FAD_FR"/>
    <property type="match status" value="1"/>
</dbReference>
<name>A0A8H2Y0C8_9AGAM</name>
<feature type="binding site" evidence="16">
    <location>
        <position position="148"/>
    </location>
    <ligand>
        <name>FAD</name>
        <dbReference type="ChEBI" id="CHEBI:57692"/>
    </ligand>
</feature>
<comment type="catalytic activity">
    <reaction evidence="15">
        <text>2 Fe(3+)-[Dph3] + NADH = 2 Fe(2+)-[Dph3] + NAD(+) + H(+)</text>
        <dbReference type="Rhea" id="RHEA:71231"/>
        <dbReference type="Rhea" id="RHEA-COMP:18002"/>
        <dbReference type="Rhea" id="RHEA-COMP:18003"/>
        <dbReference type="ChEBI" id="CHEBI:15378"/>
        <dbReference type="ChEBI" id="CHEBI:29033"/>
        <dbReference type="ChEBI" id="CHEBI:29034"/>
        <dbReference type="ChEBI" id="CHEBI:57540"/>
        <dbReference type="ChEBI" id="CHEBI:57945"/>
        <dbReference type="ChEBI" id="CHEBI:83228"/>
    </reaction>
    <physiologicalReaction direction="left-to-right" evidence="15">
        <dbReference type="Rhea" id="RHEA:71232"/>
    </physiologicalReaction>
</comment>
<keyword evidence="8 16" id="KW-0274">FAD</keyword>
<evidence type="ECO:0000256" key="6">
    <source>
        <dbReference type="ARBA" id="ARBA00022692"/>
    </source>
</evidence>
<feature type="binding site" evidence="16">
    <location>
        <position position="191"/>
    </location>
    <ligand>
        <name>FAD</name>
        <dbReference type="ChEBI" id="CHEBI:57692"/>
    </ligand>
</feature>
<dbReference type="EMBL" id="CAJMWY010000471">
    <property type="protein sequence ID" value="CAE6435099.1"/>
    <property type="molecule type" value="Genomic_DNA"/>
</dbReference>
<dbReference type="CDD" id="cd06183">
    <property type="entry name" value="cyt_b5_reduct_like"/>
    <property type="match status" value="1"/>
</dbReference>
<dbReference type="Pfam" id="PF00970">
    <property type="entry name" value="FAD_binding_6"/>
    <property type="match status" value="1"/>
</dbReference>
<dbReference type="InterPro" id="IPR001709">
    <property type="entry name" value="Flavoprot_Pyr_Nucl_cyt_Rdtase"/>
</dbReference>
<evidence type="ECO:0000256" key="18">
    <source>
        <dbReference type="SAM" id="Phobius"/>
    </source>
</evidence>
<reference evidence="20" key="1">
    <citation type="submission" date="2021-01" db="EMBL/GenBank/DDBJ databases">
        <authorList>
            <person name="Kaushik A."/>
        </authorList>
    </citation>
    <scope>NUCLEOTIDE SEQUENCE</scope>
    <source>
        <strain evidence="20">AG4-RS23</strain>
    </source>
</reference>
<dbReference type="InterPro" id="IPR039261">
    <property type="entry name" value="FNR_nucleotide-bd"/>
</dbReference>
<dbReference type="InterPro" id="IPR017927">
    <property type="entry name" value="FAD-bd_FR_type"/>
</dbReference>
<gene>
    <name evidence="20" type="ORF">RDB_LOCUS30951</name>
</gene>
<dbReference type="GO" id="GO:0090524">
    <property type="term" value="F:cytochrome-b5 reductase activity, acting on NADH"/>
    <property type="evidence" value="ECO:0007669"/>
    <property type="project" value="UniProtKB-EC"/>
</dbReference>
<feature type="binding site" evidence="16">
    <location>
        <position position="163"/>
    </location>
    <ligand>
        <name>FAD</name>
        <dbReference type="ChEBI" id="CHEBI:57692"/>
    </ligand>
</feature>
<dbReference type="SUPFAM" id="SSF52343">
    <property type="entry name" value="Ferredoxin reductase-like, C-terminal NADP-linked domain"/>
    <property type="match status" value="1"/>
</dbReference>
<proteinExistence type="inferred from homology"/>
<evidence type="ECO:0000256" key="4">
    <source>
        <dbReference type="ARBA" id="ARBA00006105"/>
    </source>
</evidence>
<feature type="binding site" evidence="16">
    <location>
        <position position="233"/>
    </location>
    <ligand>
        <name>FAD</name>
        <dbReference type="ChEBI" id="CHEBI:57692"/>
    </ligand>
</feature>
<dbReference type="FunFam" id="3.40.50.80:FF:000019">
    <property type="entry name" value="NADH-cytochrome b5 reductase"/>
    <property type="match status" value="1"/>
</dbReference>
<comment type="catalytic activity">
    <reaction evidence="14 17">
        <text>2 Fe(III)-[cytochrome b5] + NADH = 2 Fe(II)-[cytochrome b5] + NAD(+) + H(+)</text>
        <dbReference type="Rhea" id="RHEA:46680"/>
        <dbReference type="Rhea" id="RHEA-COMP:10438"/>
        <dbReference type="Rhea" id="RHEA-COMP:10439"/>
        <dbReference type="ChEBI" id="CHEBI:15378"/>
        <dbReference type="ChEBI" id="CHEBI:29033"/>
        <dbReference type="ChEBI" id="CHEBI:29034"/>
        <dbReference type="ChEBI" id="CHEBI:57540"/>
        <dbReference type="ChEBI" id="CHEBI:57945"/>
        <dbReference type="EC" id="1.6.2.2"/>
    </reaction>
</comment>
<comment type="similarity">
    <text evidence="4 17">Belongs to the flavoprotein pyridine nucleotide cytochrome reductase family.</text>
</comment>
<evidence type="ECO:0000256" key="13">
    <source>
        <dbReference type="ARBA" id="ARBA00023136"/>
    </source>
</evidence>
<evidence type="ECO:0000256" key="11">
    <source>
        <dbReference type="ARBA" id="ARBA00023027"/>
    </source>
</evidence>
<keyword evidence="7" id="KW-1000">Mitochondrion outer membrane</keyword>
<dbReference type="Pfam" id="PF00175">
    <property type="entry name" value="NAD_binding_1"/>
    <property type="match status" value="1"/>
</dbReference>
<dbReference type="InterPro" id="IPR001433">
    <property type="entry name" value="OxRdtase_FAD/NAD-bd"/>
</dbReference>
<dbReference type="InterPro" id="IPR008333">
    <property type="entry name" value="Cbr1-like_FAD-bd_dom"/>
</dbReference>
<dbReference type="EC" id="1.6.2.2" evidence="17"/>
<accession>A0A8H2Y0C8</accession>
<feature type="binding site" evidence="16">
    <location>
        <position position="146"/>
    </location>
    <ligand>
        <name>FAD</name>
        <dbReference type="ChEBI" id="CHEBI:57692"/>
    </ligand>
</feature>
<comment type="cofactor">
    <cofactor evidence="1 16 17">
        <name>FAD</name>
        <dbReference type="ChEBI" id="CHEBI:57692"/>
    </cofactor>
</comment>
<evidence type="ECO:0000256" key="17">
    <source>
        <dbReference type="RuleBase" id="RU361226"/>
    </source>
</evidence>
<evidence type="ECO:0000256" key="7">
    <source>
        <dbReference type="ARBA" id="ARBA00022787"/>
    </source>
</evidence>
<dbReference type="PANTHER" id="PTHR19370:SF184">
    <property type="entry name" value="NADH-CYTOCHROME B5 REDUCTASE-LIKE"/>
    <property type="match status" value="1"/>
</dbReference>
<evidence type="ECO:0000256" key="12">
    <source>
        <dbReference type="ARBA" id="ARBA00023128"/>
    </source>
</evidence>
<keyword evidence="5 16" id="KW-0285">Flavoprotein</keyword>